<dbReference type="AlphaFoldDB" id="N1R1X3"/>
<organism evidence="1">
    <name type="scientific">Aegilops tauschii</name>
    <name type="common">Tausch's goatgrass</name>
    <name type="synonym">Aegilops squarrosa</name>
    <dbReference type="NCBI Taxonomy" id="37682"/>
    <lineage>
        <taxon>Eukaryota</taxon>
        <taxon>Viridiplantae</taxon>
        <taxon>Streptophyta</taxon>
        <taxon>Embryophyta</taxon>
        <taxon>Tracheophyta</taxon>
        <taxon>Spermatophyta</taxon>
        <taxon>Magnoliopsida</taxon>
        <taxon>Liliopsida</taxon>
        <taxon>Poales</taxon>
        <taxon>Poaceae</taxon>
        <taxon>BOP clade</taxon>
        <taxon>Pooideae</taxon>
        <taxon>Triticodae</taxon>
        <taxon>Triticeae</taxon>
        <taxon>Triticinae</taxon>
        <taxon>Aegilops</taxon>
    </lineage>
</organism>
<reference evidence="1" key="1">
    <citation type="submission" date="2015-06" db="UniProtKB">
        <authorList>
            <consortium name="EnsemblPlants"/>
        </authorList>
    </citation>
    <scope>IDENTIFICATION</scope>
</reference>
<name>N1R1X3_AEGTA</name>
<sequence>MGTKPNMPDMVGGASWSAAPAVEFGRHGGRRAAVHEPVLLLRFASHRVLQHGLALSALSIHTGDSGLVNAVASCGSRPLVRPKEATVVPTPCPQYAVVLLRADAGCPLQMAEARPMQGQGAAGLQGREQQLSFRCCRRMAPRSWTSSGLGVPCPGCSSSRLPPWPDGEIQQCAAGSPTRKPSAQRVAPASPAKQHGGGHEPDGQRASAGGWGADCFSVLD</sequence>
<evidence type="ECO:0000313" key="1">
    <source>
        <dbReference type="EnsemblPlants" id="EMT17235"/>
    </source>
</evidence>
<dbReference type="EnsemblPlants" id="EMT17235">
    <property type="protein sequence ID" value="EMT17235"/>
    <property type="gene ID" value="F775_42621"/>
</dbReference>
<accession>N1R1X3</accession>
<protein>
    <submittedName>
        <fullName evidence="1">Uncharacterized protein</fullName>
    </submittedName>
</protein>
<proteinExistence type="predicted"/>